<keyword evidence="1" id="KW-0732">Signal</keyword>
<dbReference type="CDD" id="cd13121">
    <property type="entry name" value="BF2867_like_C"/>
    <property type="match status" value="1"/>
</dbReference>
<protein>
    <recommendedName>
        <fullName evidence="4">Fimbrillin family protein</fullName>
    </recommendedName>
</protein>
<feature type="chain" id="PRO_5019193372" description="Fimbrillin family protein" evidence="1">
    <location>
        <begin position="24"/>
        <end position="290"/>
    </location>
</feature>
<organism evidence="2 3">
    <name type="scientific">Prevotella heparinolytica</name>
    <dbReference type="NCBI Taxonomy" id="28113"/>
    <lineage>
        <taxon>Bacteria</taxon>
        <taxon>Pseudomonadati</taxon>
        <taxon>Bacteroidota</taxon>
        <taxon>Bacteroidia</taxon>
        <taxon>Bacteroidales</taxon>
        <taxon>Bacteroidaceae</taxon>
        <taxon>Bacteroides</taxon>
    </lineage>
</organism>
<gene>
    <name evidence="2" type="ORF">NCTC7812_02723</name>
</gene>
<evidence type="ECO:0008006" key="4">
    <source>
        <dbReference type="Google" id="ProtNLM"/>
    </source>
</evidence>
<dbReference type="InterPro" id="IPR025049">
    <property type="entry name" value="Mfa-like_1"/>
</dbReference>
<proteinExistence type="predicted"/>
<dbReference type="RefSeq" id="WP_234878150.1">
    <property type="nucleotide sequence ID" value="NZ_CAACYH010000007.1"/>
</dbReference>
<feature type="signal peptide" evidence="1">
    <location>
        <begin position="1"/>
        <end position="23"/>
    </location>
</feature>
<reference evidence="2 3" key="1">
    <citation type="submission" date="2019-02" db="EMBL/GenBank/DDBJ databases">
        <authorList>
            <consortium name="Pathogen Informatics"/>
        </authorList>
    </citation>
    <scope>NUCLEOTIDE SEQUENCE [LARGE SCALE GENOMIC DNA]</scope>
    <source>
        <strain evidence="2 3">3012STDY7078512</strain>
    </source>
</reference>
<dbReference type="Gene3D" id="2.60.40.2630">
    <property type="match status" value="1"/>
</dbReference>
<sequence>MKKLFFISMLAAAALLGGLTACNNELGEPQADRVPENAVRITASIHNPFAATRSMPLGTEDEQTKFKAGDEIFVHTFSSQRATYRFDGSAWKPKDGKYLLWQDDYQTETFVAFYPAEWALASVGGALYVFPTDQSSKDKIAKADLMQTNLNQTKTKEALHFTMWRFTARLIVKIAGFNSEFPADAKVENVEFHNKTYGAPPVTYTPYAEGEGEAGSTYTVLVREEASDHTVSLTVDGKVMTAKLQDYSYDRDKSYTYHLTVGKEKLEVGEVTVADWSGSAVITGGEAKAD</sequence>
<evidence type="ECO:0000256" key="1">
    <source>
        <dbReference type="SAM" id="SignalP"/>
    </source>
</evidence>
<name>A0A449I6U8_9BACE</name>
<dbReference type="InterPro" id="IPR042278">
    <property type="entry name" value="Mfa-like_1_N"/>
</dbReference>
<evidence type="ECO:0000313" key="3">
    <source>
        <dbReference type="Proteomes" id="UP000396835"/>
    </source>
</evidence>
<dbReference type="CDD" id="cd13120">
    <property type="entry name" value="BF2867_like_N"/>
    <property type="match status" value="1"/>
</dbReference>
<dbReference type="Gene3D" id="2.60.40.2620">
    <property type="entry name" value="Fimbrillin-like"/>
    <property type="match status" value="1"/>
</dbReference>
<dbReference type="EMBL" id="CAACYH010000007">
    <property type="protein sequence ID" value="VFB15138.1"/>
    <property type="molecule type" value="Genomic_DNA"/>
</dbReference>
<dbReference type="AlphaFoldDB" id="A0A449I6U8"/>
<dbReference type="Proteomes" id="UP000396835">
    <property type="component" value="Unassembled WGS sequence"/>
</dbReference>
<evidence type="ECO:0000313" key="2">
    <source>
        <dbReference type="EMBL" id="VFB15138.1"/>
    </source>
</evidence>
<accession>A0A449I6U8</accession>
<dbReference type="Pfam" id="PF13149">
    <property type="entry name" value="Mfa_like_1"/>
    <property type="match status" value="1"/>
</dbReference>
<dbReference type="PROSITE" id="PS51257">
    <property type="entry name" value="PROKAR_LIPOPROTEIN"/>
    <property type="match status" value="1"/>
</dbReference>